<evidence type="ECO:0000256" key="1">
    <source>
        <dbReference type="SAM" id="MobiDB-lite"/>
    </source>
</evidence>
<protein>
    <submittedName>
        <fullName evidence="2">Uncharacterized protein</fullName>
    </submittedName>
</protein>
<dbReference type="AlphaFoldDB" id="A0AA36C5D7"/>
<evidence type="ECO:0000313" key="3">
    <source>
        <dbReference type="Proteomes" id="UP001177023"/>
    </source>
</evidence>
<feature type="non-terminal residue" evidence="2">
    <location>
        <position position="197"/>
    </location>
</feature>
<reference evidence="2" key="1">
    <citation type="submission" date="2023-06" db="EMBL/GenBank/DDBJ databases">
        <authorList>
            <person name="Delattre M."/>
        </authorList>
    </citation>
    <scope>NUCLEOTIDE SEQUENCE</scope>
    <source>
        <strain evidence="2">AF72</strain>
    </source>
</reference>
<feature type="region of interest" description="Disordered" evidence="1">
    <location>
        <begin position="173"/>
        <end position="197"/>
    </location>
</feature>
<keyword evidence="3" id="KW-1185">Reference proteome</keyword>
<dbReference type="Proteomes" id="UP001177023">
    <property type="component" value="Unassembled WGS sequence"/>
</dbReference>
<feature type="region of interest" description="Disordered" evidence="1">
    <location>
        <begin position="107"/>
        <end position="139"/>
    </location>
</feature>
<comment type="caution">
    <text evidence="2">The sequence shown here is derived from an EMBL/GenBank/DDBJ whole genome shotgun (WGS) entry which is preliminary data.</text>
</comment>
<organism evidence="2 3">
    <name type="scientific">Mesorhabditis spiculigera</name>
    <dbReference type="NCBI Taxonomy" id="96644"/>
    <lineage>
        <taxon>Eukaryota</taxon>
        <taxon>Metazoa</taxon>
        <taxon>Ecdysozoa</taxon>
        <taxon>Nematoda</taxon>
        <taxon>Chromadorea</taxon>
        <taxon>Rhabditida</taxon>
        <taxon>Rhabditina</taxon>
        <taxon>Rhabditomorpha</taxon>
        <taxon>Rhabditoidea</taxon>
        <taxon>Rhabditidae</taxon>
        <taxon>Mesorhabditinae</taxon>
        <taxon>Mesorhabditis</taxon>
    </lineage>
</organism>
<dbReference type="EMBL" id="CATQJA010000242">
    <property type="protein sequence ID" value="CAJ0558469.1"/>
    <property type="molecule type" value="Genomic_DNA"/>
</dbReference>
<name>A0AA36C5D7_9BILA</name>
<feature type="compositionally biased region" description="Basic and acidic residues" evidence="1">
    <location>
        <begin position="188"/>
        <end position="197"/>
    </location>
</feature>
<sequence>MLPRDADAPEELRAPNYATFSLLGKLEAERADLFAKASQKFPIPKPLTSVPKKLNRVQVDLSREILESPELAKFKKFMRNLMQRTYDADTALWRDEDEGKWRESSALAGANGATADAPTDAPTSSNNTNDQTDEAPGPSLLNKVSAAIHCLPSTSSSSSSTGIIIPISPAPVRGLKRIPAPASSPLELYKRPRKMEP</sequence>
<gene>
    <name evidence="2" type="ORF">MSPICULIGERA_LOCUS991</name>
</gene>
<evidence type="ECO:0000313" key="2">
    <source>
        <dbReference type="EMBL" id="CAJ0558469.1"/>
    </source>
</evidence>
<proteinExistence type="predicted"/>
<accession>A0AA36C5D7</accession>
<feature type="compositionally biased region" description="Low complexity" evidence="1">
    <location>
        <begin position="107"/>
        <end position="125"/>
    </location>
</feature>